<dbReference type="PANTHER" id="PTHR33734:SF22">
    <property type="entry name" value="MEMBRANE-BOUND LYTIC MUREIN TRANSGLYCOSYLASE D"/>
    <property type="match status" value="1"/>
</dbReference>
<sequence>PNNLQIGQVICIPQTTPPPPTCPVGTFSYTIKAGDTLFMLAMTFNTTVEAILAVNPGLNPNNLQVGQVICIPRGTPTPPCNGVYYAVRPGDTLFSIAEMFNIPLATLMAANPGVDPNNLQVGQLICIPKVEPPTPCHCSGGTVYAVRENDNLGTILLRFNVSVMDLMTANPNVNWDRLTPGQEICIMPHVDMGCPCPTGAKKYTITQGDIPSSGAAVVALAQKFNISVSALMMMNANLTPSDFVVGKAICVPNM</sequence>
<feature type="domain" description="LysM" evidence="1">
    <location>
        <begin position="142"/>
        <end position="186"/>
    </location>
</feature>
<comment type="caution">
    <text evidence="2">The sequence shown here is derived from an EMBL/GenBank/DDBJ whole genome shotgun (WGS) entry which is preliminary data.</text>
</comment>
<dbReference type="PROSITE" id="PS51782">
    <property type="entry name" value="LYSM"/>
    <property type="match status" value="4"/>
</dbReference>
<dbReference type="CDD" id="cd00118">
    <property type="entry name" value="LysM"/>
    <property type="match status" value="3"/>
</dbReference>
<proteinExistence type="predicted"/>
<dbReference type="Pfam" id="PF01476">
    <property type="entry name" value="LysM"/>
    <property type="match status" value="4"/>
</dbReference>
<dbReference type="EMBL" id="JANGAC010000006">
    <property type="protein sequence ID" value="MCQ4923471.1"/>
    <property type="molecule type" value="Genomic_DNA"/>
</dbReference>
<accession>A0ABT1SAG0</accession>
<reference evidence="2 3" key="1">
    <citation type="submission" date="2022-06" db="EMBL/GenBank/DDBJ databases">
        <title>Isolation of gut microbiota from human fecal samples.</title>
        <authorList>
            <person name="Pamer E.G."/>
            <person name="Barat B."/>
            <person name="Waligurski E."/>
            <person name="Medina S."/>
            <person name="Paddock L."/>
            <person name="Mostad J."/>
        </authorList>
    </citation>
    <scope>NUCLEOTIDE SEQUENCE [LARGE SCALE GENOMIC DNA]</scope>
    <source>
        <strain evidence="2 3">DFI.7.95</strain>
    </source>
</reference>
<protein>
    <submittedName>
        <fullName evidence="2">LysM peptidoglycan-binding domain-containing protein</fullName>
    </submittedName>
</protein>
<dbReference type="PANTHER" id="PTHR33734">
    <property type="entry name" value="LYSM DOMAIN-CONTAINING GPI-ANCHORED PROTEIN 2"/>
    <property type="match status" value="1"/>
</dbReference>
<dbReference type="SMART" id="SM00257">
    <property type="entry name" value="LysM"/>
    <property type="match status" value="4"/>
</dbReference>
<dbReference type="SUPFAM" id="SSF54106">
    <property type="entry name" value="LysM domain"/>
    <property type="match status" value="3"/>
</dbReference>
<dbReference type="InterPro" id="IPR036779">
    <property type="entry name" value="LysM_dom_sf"/>
</dbReference>
<evidence type="ECO:0000313" key="2">
    <source>
        <dbReference type="EMBL" id="MCQ4923471.1"/>
    </source>
</evidence>
<dbReference type="Proteomes" id="UP001524478">
    <property type="component" value="Unassembled WGS sequence"/>
</dbReference>
<name>A0ABT1SAG0_9FIRM</name>
<feature type="non-terminal residue" evidence="2">
    <location>
        <position position="1"/>
    </location>
</feature>
<feature type="domain" description="LysM" evidence="1">
    <location>
        <begin position="27"/>
        <end position="71"/>
    </location>
</feature>
<evidence type="ECO:0000313" key="3">
    <source>
        <dbReference type="Proteomes" id="UP001524478"/>
    </source>
</evidence>
<gene>
    <name evidence="2" type="ORF">NE686_10265</name>
</gene>
<keyword evidence="3" id="KW-1185">Reference proteome</keyword>
<dbReference type="Gene3D" id="3.10.350.10">
    <property type="entry name" value="LysM domain"/>
    <property type="match status" value="4"/>
</dbReference>
<dbReference type="InterPro" id="IPR018392">
    <property type="entry name" value="LysM"/>
</dbReference>
<feature type="domain" description="LysM" evidence="1">
    <location>
        <begin position="201"/>
        <end position="251"/>
    </location>
</feature>
<evidence type="ECO:0000259" key="1">
    <source>
        <dbReference type="PROSITE" id="PS51782"/>
    </source>
</evidence>
<feature type="domain" description="LysM" evidence="1">
    <location>
        <begin position="83"/>
        <end position="127"/>
    </location>
</feature>
<dbReference type="RefSeq" id="WP_256311446.1">
    <property type="nucleotide sequence ID" value="NZ_JANGAC010000006.1"/>
</dbReference>
<organism evidence="2 3">
    <name type="scientific">Tissierella carlieri</name>
    <dbReference type="NCBI Taxonomy" id="689904"/>
    <lineage>
        <taxon>Bacteria</taxon>
        <taxon>Bacillati</taxon>
        <taxon>Bacillota</taxon>
        <taxon>Tissierellia</taxon>
        <taxon>Tissierellales</taxon>
        <taxon>Tissierellaceae</taxon>
        <taxon>Tissierella</taxon>
    </lineage>
</organism>